<keyword evidence="9" id="KW-1133">Transmembrane helix</keyword>
<evidence type="ECO:0000313" key="14">
    <source>
        <dbReference type="Proteomes" id="UP000250918"/>
    </source>
</evidence>
<keyword evidence="3 8" id="KW-0378">Hydrolase</keyword>
<dbReference type="Proteomes" id="UP000250918">
    <property type="component" value="Unassembled WGS sequence"/>
</dbReference>
<evidence type="ECO:0000256" key="6">
    <source>
        <dbReference type="PIRSR" id="PIRSR627057-1"/>
    </source>
</evidence>
<dbReference type="Pfam" id="PF01435">
    <property type="entry name" value="Peptidase_M48"/>
    <property type="match status" value="1"/>
</dbReference>
<dbReference type="InterPro" id="IPR032456">
    <property type="entry name" value="Peptidase_M48_N"/>
</dbReference>
<feature type="domain" description="CAAX prenyl protease 1 N-terminal" evidence="12">
    <location>
        <begin position="67"/>
        <end position="212"/>
    </location>
</feature>
<feature type="chain" id="PRO_5032413162" description="M48 family peptidase" evidence="10">
    <location>
        <begin position="22"/>
        <end position="427"/>
    </location>
</feature>
<keyword evidence="9" id="KW-0472">Membrane</keyword>
<evidence type="ECO:0000256" key="8">
    <source>
        <dbReference type="RuleBase" id="RU003983"/>
    </source>
</evidence>
<evidence type="ECO:0000313" key="13">
    <source>
        <dbReference type="EMBL" id="PWB71563.1"/>
    </source>
</evidence>
<organism evidence="13 14">
    <name type="scientific">candidate division GN15 bacterium</name>
    <dbReference type="NCBI Taxonomy" id="2072418"/>
    <lineage>
        <taxon>Bacteria</taxon>
        <taxon>candidate division GN15</taxon>
    </lineage>
</organism>
<dbReference type="GO" id="GO:0071586">
    <property type="term" value="P:CAAX-box protein processing"/>
    <property type="evidence" value="ECO:0007669"/>
    <property type="project" value="InterPro"/>
</dbReference>
<dbReference type="InterPro" id="IPR001915">
    <property type="entry name" value="Peptidase_M48"/>
</dbReference>
<feature type="transmembrane region" description="Helical" evidence="9">
    <location>
        <begin position="295"/>
        <end position="312"/>
    </location>
</feature>
<feature type="transmembrane region" description="Helical" evidence="9">
    <location>
        <begin position="107"/>
        <end position="125"/>
    </location>
</feature>
<feature type="signal peptide" evidence="10">
    <location>
        <begin position="1"/>
        <end position="21"/>
    </location>
</feature>
<feature type="active site" evidence="6">
    <location>
        <position position="286"/>
    </location>
</feature>
<evidence type="ECO:0000256" key="7">
    <source>
        <dbReference type="PIRSR" id="PIRSR627057-2"/>
    </source>
</evidence>
<dbReference type="InterPro" id="IPR027057">
    <property type="entry name" value="CAXX_Prtase_1"/>
</dbReference>
<keyword evidence="5 8" id="KW-0482">Metalloprotease</keyword>
<evidence type="ECO:0000256" key="10">
    <source>
        <dbReference type="SAM" id="SignalP"/>
    </source>
</evidence>
<dbReference type="CDD" id="cd07343">
    <property type="entry name" value="M48A_Zmpste24p_like"/>
    <property type="match status" value="1"/>
</dbReference>
<keyword evidence="4 7" id="KW-0862">Zinc</keyword>
<feature type="binding site" evidence="7">
    <location>
        <position position="285"/>
    </location>
    <ligand>
        <name>Zn(2+)</name>
        <dbReference type="ChEBI" id="CHEBI:29105"/>
        <note>catalytic</note>
    </ligand>
</feature>
<feature type="transmembrane region" description="Helical" evidence="9">
    <location>
        <begin position="159"/>
        <end position="177"/>
    </location>
</feature>
<dbReference type="GO" id="GO:0004222">
    <property type="term" value="F:metalloendopeptidase activity"/>
    <property type="evidence" value="ECO:0007669"/>
    <property type="project" value="InterPro"/>
</dbReference>
<evidence type="ECO:0000256" key="9">
    <source>
        <dbReference type="SAM" id="Phobius"/>
    </source>
</evidence>
<evidence type="ECO:0000256" key="3">
    <source>
        <dbReference type="ARBA" id="ARBA00022801"/>
    </source>
</evidence>
<evidence type="ECO:0000256" key="1">
    <source>
        <dbReference type="ARBA" id="ARBA00022670"/>
    </source>
</evidence>
<evidence type="ECO:0000259" key="11">
    <source>
        <dbReference type="Pfam" id="PF01435"/>
    </source>
</evidence>
<feature type="transmembrane region" description="Helical" evidence="9">
    <location>
        <begin position="184"/>
        <end position="206"/>
    </location>
</feature>
<feature type="active site" description="Proton donor" evidence="6">
    <location>
        <position position="369"/>
    </location>
</feature>
<feature type="binding site" evidence="7">
    <location>
        <position position="289"/>
    </location>
    <ligand>
        <name>Zn(2+)</name>
        <dbReference type="ChEBI" id="CHEBI:29105"/>
        <note>catalytic</note>
    </ligand>
</feature>
<dbReference type="AlphaFoldDB" id="A0A855X627"/>
<evidence type="ECO:0000259" key="12">
    <source>
        <dbReference type="Pfam" id="PF16491"/>
    </source>
</evidence>
<feature type="binding site" evidence="7">
    <location>
        <position position="365"/>
    </location>
    <ligand>
        <name>Zn(2+)</name>
        <dbReference type="ChEBI" id="CHEBI:29105"/>
        <note>catalytic</note>
    </ligand>
</feature>
<keyword evidence="10" id="KW-0732">Signal</keyword>
<comment type="similarity">
    <text evidence="8">Belongs to the peptidase M48 family.</text>
</comment>
<protein>
    <recommendedName>
        <fullName evidence="15">M48 family peptidase</fullName>
    </recommendedName>
</protein>
<comment type="cofactor">
    <cofactor evidence="7 8">
        <name>Zn(2+)</name>
        <dbReference type="ChEBI" id="CHEBI:29105"/>
    </cofactor>
    <text evidence="7 8">Binds 1 zinc ion per subunit.</text>
</comment>
<dbReference type="GO" id="GO:0046872">
    <property type="term" value="F:metal ion binding"/>
    <property type="evidence" value="ECO:0007669"/>
    <property type="project" value="UniProtKB-KW"/>
</dbReference>
<feature type="transmembrane region" description="Helical" evidence="9">
    <location>
        <begin position="333"/>
        <end position="353"/>
    </location>
</feature>
<dbReference type="PANTHER" id="PTHR10120">
    <property type="entry name" value="CAAX PRENYL PROTEASE 1"/>
    <property type="match status" value="1"/>
</dbReference>
<keyword evidence="1 8" id="KW-0645">Protease</keyword>
<feature type="domain" description="Peptidase M48" evidence="11">
    <location>
        <begin position="215"/>
        <end position="422"/>
    </location>
</feature>
<evidence type="ECO:0000256" key="4">
    <source>
        <dbReference type="ARBA" id="ARBA00022833"/>
    </source>
</evidence>
<feature type="transmembrane region" description="Helical" evidence="9">
    <location>
        <begin position="72"/>
        <end position="95"/>
    </location>
</feature>
<proteinExistence type="inferred from homology"/>
<gene>
    <name evidence="13" type="ORF">C3F09_07695</name>
</gene>
<comment type="caution">
    <text evidence="13">The sequence shown here is derived from an EMBL/GenBank/DDBJ whole genome shotgun (WGS) entry which is preliminary data.</text>
</comment>
<dbReference type="Pfam" id="PF16491">
    <property type="entry name" value="Peptidase_M48_N"/>
    <property type="match status" value="1"/>
</dbReference>
<dbReference type="Gene3D" id="3.30.2010.10">
    <property type="entry name" value="Metalloproteases ('zincins'), catalytic domain"/>
    <property type="match status" value="1"/>
</dbReference>
<evidence type="ECO:0000256" key="5">
    <source>
        <dbReference type="ARBA" id="ARBA00023049"/>
    </source>
</evidence>
<accession>A0A855X627</accession>
<name>A0A855X627_9BACT</name>
<reference evidence="13 14" key="1">
    <citation type="journal article" date="2018" name="ISME J.">
        <title>A methanotrophic archaeon couples anaerobic oxidation of methane to Fe(III) reduction.</title>
        <authorList>
            <person name="Cai C."/>
            <person name="Leu A.O."/>
            <person name="Xie G.J."/>
            <person name="Guo J."/>
            <person name="Feng Y."/>
            <person name="Zhao J.X."/>
            <person name="Tyson G.W."/>
            <person name="Yuan Z."/>
            <person name="Hu S."/>
        </authorList>
    </citation>
    <scope>NUCLEOTIDE SEQUENCE [LARGE SCALE GENOMIC DNA]</scope>
    <source>
        <strain evidence="13">FeB_12</strain>
    </source>
</reference>
<dbReference type="EMBL" id="PQAP01000110">
    <property type="protein sequence ID" value="PWB71563.1"/>
    <property type="molecule type" value="Genomic_DNA"/>
</dbReference>
<evidence type="ECO:0000256" key="2">
    <source>
        <dbReference type="ARBA" id="ARBA00022723"/>
    </source>
</evidence>
<evidence type="ECO:0008006" key="15">
    <source>
        <dbReference type="Google" id="ProtNLM"/>
    </source>
</evidence>
<keyword evidence="2 7" id="KW-0479">Metal-binding</keyword>
<keyword evidence="9" id="KW-0812">Transmembrane</keyword>
<sequence>MKALFAATLVFLILCSSLSYADSVNSQPSGSTPSAADSVALQSTTEKGGATEYPLTPERQLQLRSYARFVNIWRFVQFFVSIGLLALLLFTGLSARFRDWAGVARRKFWVTWLYLAIVMVVLYLLELPFDYYRGFVVESQYGFMNQTGGEWLLDTLKSLGLGIVFGIIPMWFFYYLINRVKRWWLVFSIGAIPLMIFFIVVAPVFIMPMFNKFEPLKDKQLESEILMLANKAGISGSHVYEVDASKQSSKINAYVTGLFGTKRIVLYDTLIKGFTPDEIKFVMGHEMGHYVMHHIWWGLGMAIVFIVFMLWLTDRTIHPVITRFRTRFKFDRLGDIASLPLVLIFLSVFSFVFQPVSNGLSRYFENQSDRYGMKISGVSGETAATAFEKLSAYNLADPDPNPLVEFWFYDHPALKKRIEAVRVLAGQ</sequence>